<dbReference type="OrthoDB" id="10635158at2759"/>
<dbReference type="PANTHER" id="PTHR33096">
    <property type="entry name" value="CXC2 DOMAIN-CONTAINING PROTEIN"/>
    <property type="match status" value="1"/>
</dbReference>
<feature type="domain" description="CxC1-like cysteine cluster associated with KDZ transposases" evidence="1">
    <location>
        <begin position="18"/>
        <end position="67"/>
    </location>
</feature>
<proteinExistence type="predicted"/>
<dbReference type="VEuPathDB" id="FungiDB:VP01_8942g2"/>
<keyword evidence="3" id="KW-1185">Reference proteome</keyword>
<evidence type="ECO:0000259" key="1">
    <source>
        <dbReference type="Pfam" id="PF18802"/>
    </source>
</evidence>
<dbReference type="Pfam" id="PF18802">
    <property type="entry name" value="CxC1"/>
    <property type="match status" value="1"/>
</dbReference>
<dbReference type="InterPro" id="IPR041320">
    <property type="entry name" value="CxC1"/>
</dbReference>
<name>A0A0L6UA56_9BASI</name>
<organism evidence="2 3">
    <name type="scientific">Puccinia sorghi</name>
    <dbReference type="NCBI Taxonomy" id="27349"/>
    <lineage>
        <taxon>Eukaryota</taxon>
        <taxon>Fungi</taxon>
        <taxon>Dikarya</taxon>
        <taxon>Basidiomycota</taxon>
        <taxon>Pucciniomycotina</taxon>
        <taxon>Pucciniomycetes</taxon>
        <taxon>Pucciniales</taxon>
        <taxon>Pucciniaceae</taxon>
        <taxon>Puccinia</taxon>
    </lineage>
</organism>
<evidence type="ECO:0000313" key="2">
    <source>
        <dbReference type="EMBL" id="KNZ44670.1"/>
    </source>
</evidence>
<accession>A0A0L6UA56</accession>
<feature type="non-terminal residue" evidence="2">
    <location>
        <position position="1"/>
    </location>
</feature>
<feature type="non-terminal residue" evidence="2">
    <location>
        <position position="161"/>
    </location>
</feature>
<gene>
    <name evidence="2" type="ORF">VP01_8942g2</name>
</gene>
<sequence>AYLQSELTSASYAKDKFWCGYLASIPVYPQTEFLLRLLNFYHLLWNLSNATTTFFAEVLHQWNESLSVRLCSKNSIQPQRLAHNLSGSIEVYQLLVTKQQNLVETITSTLKQDLLTQQTCPACFGKAISTLTPHVLQKPPATPTATSILIHEQAQKKTQKQ</sequence>
<evidence type="ECO:0000313" key="3">
    <source>
        <dbReference type="Proteomes" id="UP000037035"/>
    </source>
</evidence>
<dbReference type="PANTHER" id="PTHR33096:SF1">
    <property type="entry name" value="CXC1-LIKE CYSTEINE CLUSTER ASSOCIATED WITH KDZ TRANSPOSASES DOMAIN-CONTAINING PROTEIN"/>
    <property type="match status" value="1"/>
</dbReference>
<dbReference type="AlphaFoldDB" id="A0A0L6UA56"/>
<dbReference type="EMBL" id="LAVV01014540">
    <property type="protein sequence ID" value="KNZ44670.1"/>
    <property type="molecule type" value="Genomic_DNA"/>
</dbReference>
<dbReference type="Proteomes" id="UP000037035">
    <property type="component" value="Unassembled WGS sequence"/>
</dbReference>
<protein>
    <recommendedName>
        <fullName evidence="1">CxC1-like cysteine cluster associated with KDZ transposases domain-containing protein</fullName>
    </recommendedName>
</protein>
<reference evidence="2 3" key="1">
    <citation type="submission" date="2015-08" db="EMBL/GenBank/DDBJ databases">
        <title>Next Generation Sequencing and Analysis of the Genome of Puccinia sorghi L Schw, the Causal Agent of Maize Common Rust.</title>
        <authorList>
            <person name="Rochi L."/>
            <person name="Burguener G."/>
            <person name="Darino M."/>
            <person name="Turjanski A."/>
            <person name="Kreff E."/>
            <person name="Dieguez M.J."/>
            <person name="Sacco F."/>
        </authorList>
    </citation>
    <scope>NUCLEOTIDE SEQUENCE [LARGE SCALE GENOMIC DNA]</scope>
    <source>
        <strain evidence="2 3">RO10H11247</strain>
    </source>
</reference>
<comment type="caution">
    <text evidence="2">The sequence shown here is derived from an EMBL/GenBank/DDBJ whole genome shotgun (WGS) entry which is preliminary data.</text>
</comment>